<dbReference type="PANTHER" id="PTHR48258">
    <property type="entry name" value="DUF4218 DOMAIN-CONTAINING PROTEIN-RELATED"/>
    <property type="match status" value="1"/>
</dbReference>
<organism evidence="2 3">
    <name type="scientific">Sesamum angolense</name>
    <dbReference type="NCBI Taxonomy" id="2727404"/>
    <lineage>
        <taxon>Eukaryota</taxon>
        <taxon>Viridiplantae</taxon>
        <taxon>Streptophyta</taxon>
        <taxon>Embryophyta</taxon>
        <taxon>Tracheophyta</taxon>
        <taxon>Spermatophyta</taxon>
        <taxon>Magnoliopsida</taxon>
        <taxon>eudicotyledons</taxon>
        <taxon>Gunneridae</taxon>
        <taxon>Pentapetalae</taxon>
        <taxon>asterids</taxon>
        <taxon>lamiids</taxon>
        <taxon>Lamiales</taxon>
        <taxon>Pedaliaceae</taxon>
        <taxon>Sesamum</taxon>
    </lineage>
</organism>
<evidence type="ECO:0000313" key="3">
    <source>
        <dbReference type="Proteomes" id="UP001289374"/>
    </source>
</evidence>
<dbReference type="PANTHER" id="PTHR48258:SF6">
    <property type="entry name" value="LEUCINE-RICH REPEAT DOMAIN, L DOMAIN-CONTAINING PROTEIN"/>
    <property type="match status" value="1"/>
</dbReference>
<dbReference type="EMBL" id="JACGWL010000010">
    <property type="protein sequence ID" value="KAK4394159.1"/>
    <property type="molecule type" value="Genomic_DNA"/>
</dbReference>
<reference evidence="2" key="2">
    <citation type="journal article" date="2024" name="Plant">
        <title>Genomic evolution and insights into agronomic trait innovations of Sesamum species.</title>
        <authorList>
            <person name="Miao H."/>
            <person name="Wang L."/>
            <person name="Qu L."/>
            <person name="Liu H."/>
            <person name="Sun Y."/>
            <person name="Le M."/>
            <person name="Wang Q."/>
            <person name="Wei S."/>
            <person name="Zheng Y."/>
            <person name="Lin W."/>
            <person name="Duan Y."/>
            <person name="Cao H."/>
            <person name="Xiong S."/>
            <person name="Wang X."/>
            <person name="Wei L."/>
            <person name="Li C."/>
            <person name="Ma Q."/>
            <person name="Ju M."/>
            <person name="Zhao R."/>
            <person name="Li G."/>
            <person name="Mu C."/>
            <person name="Tian Q."/>
            <person name="Mei H."/>
            <person name="Zhang T."/>
            <person name="Gao T."/>
            <person name="Zhang H."/>
        </authorList>
    </citation>
    <scope>NUCLEOTIDE SEQUENCE</scope>
    <source>
        <strain evidence="2">K16</strain>
    </source>
</reference>
<evidence type="ECO:0000313" key="2">
    <source>
        <dbReference type="EMBL" id="KAK4394159.1"/>
    </source>
</evidence>
<dbReference type="Pfam" id="PF13952">
    <property type="entry name" value="DUF4216"/>
    <property type="match status" value="1"/>
</dbReference>
<dbReference type="Proteomes" id="UP001289374">
    <property type="component" value="Unassembled WGS sequence"/>
</dbReference>
<gene>
    <name evidence="2" type="ORF">Sango_1886700</name>
</gene>
<accession>A0AAE2BQL5</accession>
<feature type="domain" description="DUF4216" evidence="1">
    <location>
        <begin position="80"/>
        <end position="154"/>
    </location>
</feature>
<protein>
    <recommendedName>
        <fullName evidence="1">DUF4216 domain-containing protein</fullName>
    </recommendedName>
</protein>
<sequence length="193" mass="22833">MERNYDIGEQLGNLSVFACKGRPFGGPRWFWKRVEQLYYEGLANDELISLSNGPDTRVKHYTGCNVNGFRFHTKDLKDIIEVDYLQGAKRVLIFKCDWWNLNDRSGIQMDKNSNITSVNVSKTWYDDQPFVLEYQVRQAFYLQDLKLDKNCHIVEKTQPRGTYEISNQKHIEPNDLEDPYQEEELDEAYLFEE</sequence>
<proteinExistence type="predicted"/>
<dbReference type="AlphaFoldDB" id="A0AAE2BQL5"/>
<keyword evidence="3" id="KW-1185">Reference proteome</keyword>
<name>A0AAE2BQL5_9LAMI</name>
<dbReference type="InterPro" id="IPR025312">
    <property type="entry name" value="DUF4216"/>
</dbReference>
<reference evidence="2" key="1">
    <citation type="submission" date="2020-06" db="EMBL/GenBank/DDBJ databases">
        <authorList>
            <person name="Li T."/>
            <person name="Hu X."/>
            <person name="Zhang T."/>
            <person name="Song X."/>
            <person name="Zhang H."/>
            <person name="Dai N."/>
            <person name="Sheng W."/>
            <person name="Hou X."/>
            <person name="Wei L."/>
        </authorList>
    </citation>
    <scope>NUCLEOTIDE SEQUENCE</scope>
    <source>
        <strain evidence="2">K16</strain>
        <tissue evidence="2">Leaf</tissue>
    </source>
</reference>
<evidence type="ECO:0000259" key="1">
    <source>
        <dbReference type="Pfam" id="PF13952"/>
    </source>
</evidence>
<comment type="caution">
    <text evidence="2">The sequence shown here is derived from an EMBL/GenBank/DDBJ whole genome shotgun (WGS) entry which is preliminary data.</text>
</comment>